<dbReference type="PIRSF" id="PIRSF004848">
    <property type="entry name" value="YBL036c_PLPDEIII"/>
    <property type="match status" value="1"/>
</dbReference>
<evidence type="ECO:0000256" key="4">
    <source>
        <dbReference type="RuleBase" id="RU004514"/>
    </source>
</evidence>
<evidence type="ECO:0000259" key="5">
    <source>
        <dbReference type="Pfam" id="PF01168"/>
    </source>
</evidence>
<dbReference type="GO" id="GO:0030170">
    <property type="term" value="F:pyridoxal phosphate binding"/>
    <property type="evidence" value="ECO:0007669"/>
    <property type="project" value="UniProtKB-UniRule"/>
</dbReference>
<dbReference type="CDD" id="cd00635">
    <property type="entry name" value="PLPDE_III_YBL036c_like"/>
    <property type="match status" value="1"/>
</dbReference>
<dbReference type="HAMAP" id="MF_02087">
    <property type="entry name" value="PLP_homeostasis"/>
    <property type="match status" value="1"/>
</dbReference>
<dbReference type="NCBIfam" id="TIGR00044">
    <property type="entry name" value="YggS family pyridoxal phosphate-dependent enzyme"/>
    <property type="match status" value="1"/>
</dbReference>
<protein>
    <recommendedName>
        <fullName evidence="2">Pyridoxal phosphate homeostasis protein</fullName>
        <shortName evidence="2">PLP homeostasis protein</shortName>
    </recommendedName>
</protein>
<keyword evidence="7" id="KW-1185">Reference proteome</keyword>
<dbReference type="InterPro" id="IPR011078">
    <property type="entry name" value="PyrdxlP_homeostasis"/>
</dbReference>
<accession>A0A7W6BV21</accession>
<comment type="similarity">
    <text evidence="2 4">Belongs to the pyridoxal phosphate-binding protein YggS/PROSC family.</text>
</comment>
<dbReference type="EMBL" id="JACIDY010000001">
    <property type="protein sequence ID" value="MBB3938494.1"/>
    <property type="molecule type" value="Genomic_DNA"/>
</dbReference>
<comment type="cofactor">
    <cofactor evidence="3">
        <name>pyridoxal 5'-phosphate</name>
        <dbReference type="ChEBI" id="CHEBI:597326"/>
    </cofactor>
</comment>
<dbReference type="Gene3D" id="3.20.20.10">
    <property type="entry name" value="Alanine racemase"/>
    <property type="match status" value="1"/>
</dbReference>
<gene>
    <name evidence="6" type="ORF">GGR39_000123</name>
</gene>
<dbReference type="AlphaFoldDB" id="A0A7W6BV21"/>
<dbReference type="PANTHER" id="PTHR10146">
    <property type="entry name" value="PROLINE SYNTHETASE CO-TRANSCRIBED BACTERIAL HOMOLOG PROTEIN"/>
    <property type="match status" value="1"/>
</dbReference>
<dbReference type="Pfam" id="PF01168">
    <property type="entry name" value="Ala_racemase_N"/>
    <property type="match status" value="1"/>
</dbReference>
<evidence type="ECO:0000256" key="1">
    <source>
        <dbReference type="ARBA" id="ARBA00022898"/>
    </source>
</evidence>
<evidence type="ECO:0000256" key="3">
    <source>
        <dbReference type="PIRSR" id="PIRSR004848-1"/>
    </source>
</evidence>
<dbReference type="InterPro" id="IPR029066">
    <property type="entry name" value="PLP-binding_barrel"/>
</dbReference>
<dbReference type="PANTHER" id="PTHR10146:SF14">
    <property type="entry name" value="PYRIDOXAL PHOSPHATE HOMEOSTASIS PROTEIN"/>
    <property type="match status" value="1"/>
</dbReference>
<dbReference type="SUPFAM" id="SSF51419">
    <property type="entry name" value="PLP-binding barrel"/>
    <property type="match status" value="1"/>
</dbReference>
<keyword evidence="1 2" id="KW-0663">Pyridoxal phosphate</keyword>
<dbReference type="InterPro" id="IPR001608">
    <property type="entry name" value="Ala_racemase_N"/>
</dbReference>
<dbReference type="FunFam" id="3.20.20.10:FF:000018">
    <property type="entry name" value="Pyridoxal phosphate homeostasis protein"/>
    <property type="match status" value="1"/>
</dbReference>
<evidence type="ECO:0000256" key="2">
    <source>
        <dbReference type="HAMAP-Rule" id="MF_02087"/>
    </source>
</evidence>
<feature type="modified residue" description="N6-(pyridoxal phosphate)lysine" evidence="2 3">
    <location>
        <position position="41"/>
    </location>
</feature>
<dbReference type="RefSeq" id="WP_183615442.1">
    <property type="nucleotide sequence ID" value="NZ_JACIDY010000001.1"/>
</dbReference>
<name>A0A7W6BV21_9SPHN</name>
<reference evidence="6 7" key="1">
    <citation type="submission" date="2020-08" db="EMBL/GenBank/DDBJ databases">
        <title>Genomic Encyclopedia of Type Strains, Phase IV (KMG-IV): sequencing the most valuable type-strain genomes for metagenomic binning, comparative biology and taxonomic classification.</title>
        <authorList>
            <person name="Goeker M."/>
        </authorList>
    </citation>
    <scope>NUCLEOTIDE SEQUENCE [LARGE SCALE GENOMIC DNA]</scope>
    <source>
        <strain evidence="6 7">DSM 27568</strain>
    </source>
</reference>
<dbReference type="Proteomes" id="UP000561459">
    <property type="component" value="Unassembled WGS sequence"/>
</dbReference>
<comment type="function">
    <text evidence="2">Pyridoxal 5'-phosphate (PLP)-binding protein, which is involved in PLP homeostasis.</text>
</comment>
<evidence type="ECO:0000313" key="6">
    <source>
        <dbReference type="EMBL" id="MBB3938494.1"/>
    </source>
</evidence>
<proteinExistence type="inferred from homology"/>
<organism evidence="6 7">
    <name type="scientific">Novosphingobium fluoreni</name>
    <dbReference type="NCBI Taxonomy" id="1391222"/>
    <lineage>
        <taxon>Bacteria</taxon>
        <taxon>Pseudomonadati</taxon>
        <taxon>Pseudomonadota</taxon>
        <taxon>Alphaproteobacteria</taxon>
        <taxon>Sphingomonadales</taxon>
        <taxon>Sphingomonadaceae</taxon>
        <taxon>Novosphingobium</taxon>
    </lineage>
</organism>
<sequence>MDQPATAFSATPLDDIRDRIAKSAAIAGRPAQDVTLIAISKTHPSEAIVPLIAQGQRVFGENRVQEAQAKWPALIEATPDVQLHLVGQLQSNKAADAVALFDCIHSLDRLSLVTALGKAMEKEGRQVPCFVQVNIGAEEQKGGCAIDEVPALLAEAHAAQVPVLGLMCVPPAEVEAAPYFALLAKIAADHGLAGLSMGMSGDFETAVLLGATHVRVGSALFGARE</sequence>
<evidence type="ECO:0000313" key="7">
    <source>
        <dbReference type="Proteomes" id="UP000561459"/>
    </source>
</evidence>
<feature type="domain" description="Alanine racemase N-terminal" evidence="5">
    <location>
        <begin position="13"/>
        <end position="224"/>
    </location>
</feature>
<comment type="caution">
    <text evidence="6">The sequence shown here is derived from an EMBL/GenBank/DDBJ whole genome shotgun (WGS) entry which is preliminary data.</text>
</comment>